<evidence type="ECO:0000313" key="2">
    <source>
        <dbReference type="EMBL" id="CAD0106387.1"/>
    </source>
</evidence>
<dbReference type="Proteomes" id="UP000745764">
    <property type="component" value="Unassembled WGS sequence"/>
</dbReference>
<dbReference type="EMBL" id="CAINUL010000001">
    <property type="protein sequence ID" value="CAD0106387.1"/>
    <property type="molecule type" value="Genomic_DNA"/>
</dbReference>
<keyword evidence="1" id="KW-0732">Signal</keyword>
<accession>A0A9N8K8L7</accession>
<gene>
    <name evidence="2" type="ORF">AWRI4620_LOCUS642</name>
</gene>
<protein>
    <submittedName>
        <fullName evidence="2">Uncharacterized protein</fullName>
    </submittedName>
</protein>
<reference evidence="2" key="1">
    <citation type="submission" date="2020-06" db="EMBL/GenBank/DDBJ databases">
        <authorList>
            <person name="Onetto C."/>
        </authorList>
    </citation>
    <scope>NUCLEOTIDE SEQUENCE</scope>
</reference>
<evidence type="ECO:0000313" key="3">
    <source>
        <dbReference type="Proteomes" id="UP000745764"/>
    </source>
</evidence>
<name>A0A9N8K8L7_9PEZI</name>
<proteinExistence type="predicted"/>
<dbReference type="AlphaFoldDB" id="A0A9N8K8L7"/>
<sequence>MFFKHTVAALSAVATAFAAPHMKRANGFNWGNEVMRGVNLGGWLVLEP</sequence>
<organism evidence="2 3">
    <name type="scientific">Aureobasidium uvarum</name>
    <dbReference type="NCBI Taxonomy" id="2773716"/>
    <lineage>
        <taxon>Eukaryota</taxon>
        <taxon>Fungi</taxon>
        <taxon>Dikarya</taxon>
        <taxon>Ascomycota</taxon>
        <taxon>Pezizomycotina</taxon>
        <taxon>Dothideomycetes</taxon>
        <taxon>Dothideomycetidae</taxon>
        <taxon>Dothideales</taxon>
        <taxon>Saccotheciaceae</taxon>
        <taxon>Aureobasidium</taxon>
    </lineage>
</organism>
<keyword evidence="3" id="KW-1185">Reference proteome</keyword>
<feature type="chain" id="PRO_5040315927" evidence="1">
    <location>
        <begin position="19"/>
        <end position="48"/>
    </location>
</feature>
<feature type="signal peptide" evidence="1">
    <location>
        <begin position="1"/>
        <end position="18"/>
    </location>
</feature>
<dbReference type="Gene3D" id="3.20.20.80">
    <property type="entry name" value="Glycosidases"/>
    <property type="match status" value="1"/>
</dbReference>
<evidence type="ECO:0000256" key="1">
    <source>
        <dbReference type="SAM" id="SignalP"/>
    </source>
</evidence>
<comment type="caution">
    <text evidence="2">The sequence shown here is derived from an EMBL/GenBank/DDBJ whole genome shotgun (WGS) entry which is preliminary data.</text>
</comment>